<dbReference type="InterPro" id="IPR004113">
    <property type="entry name" value="FAD-bd_oxidored_4_C"/>
</dbReference>
<name>A0A848DE50_9PSEU</name>
<dbReference type="InterPro" id="IPR016171">
    <property type="entry name" value="Vanillyl_alc_oxidase_C-sub2"/>
</dbReference>
<dbReference type="EMBL" id="JAAXKZ010000009">
    <property type="protein sequence ID" value="NMH90843.1"/>
    <property type="molecule type" value="Genomic_DNA"/>
</dbReference>
<evidence type="ECO:0000313" key="6">
    <source>
        <dbReference type="EMBL" id="NMH90843.1"/>
    </source>
</evidence>
<evidence type="ECO:0000256" key="2">
    <source>
        <dbReference type="ARBA" id="ARBA00022630"/>
    </source>
</evidence>
<dbReference type="Gene3D" id="1.10.45.10">
    <property type="entry name" value="Vanillyl-alcohol Oxidase, Chain A, domain 4"/>
    <property type="match status" value="1"/>
</dbReference>
<comment type="cofactor">
    <cofactor evidence="1">
        <name>FAD</name>
        <dbReference type="ChEBI" id="CHEBI:57692"/>
    </cofactor>
</comment>
<feature type="domain" description="FAD-binding PCMH-type" evidence="5">
    <location>
        <begin position="67"/>
        <end position="245"/>
    </location>
</feature>
<evidence type="ECO:0000256" key="1">
    <source>
        <dbReference type="ARBA" id="ARBA00001974"/>
    </source>
</evidence>
<gene>
    <name evidence="6" type="ORF">HF519_04435</name>
</gene>
<dbReference type="RefSeq" id="WP_169410337.1">
    <property type="nucleotide sequence ID" value="NZ_JAAXKZ010000009.1"/>
</dbReference>
<keyword evidence="4" id="KW-0560">Oxidoreductase</keyword>
<evidence type="ECO:0000259" key="5">
    <source>
        <dbReference type="PROSITE" id="PS51387"/>
    </source>
</evidence>
<dbReference type="AlphaFoldDB" id="A0A848DE50"/>
<sequence>MGSEAAGSEVAGSAVGSAAGSAVGSTAGRATDPSVLDALAAVVGADHVAAGASVAEDYAHDEALSIAAQPPAAVVRPGSTAEVAAILRLAAEHRLPVTARGTGTGLSGASIPRPDGLVVSFERMNRILEIDTENHVAVVQPGVTLADLDEATAAHGLSYPVYPGEYGASLGGNVATNAGGMRAVRYGVTRQQVQGLEAVLPSGEVLRTGGKLAKASTGYDLTQLIVGSEGTLALVTEATLRLYPRHPHQATVLAPFTGVDEVAAAVPRIVASGIGPLILEYIDALTMGAITHAQDLDLGVPDQVRESAQAYLLVMLENATPDRLEEDTERLGEHLVSLGAVDTYVLPGPAARRLVDAREKAFWTAKAIGAQDIVDVVVPRAAIPEFLRRAREIAERHGSFVAGCGHAGDGNVHLSVFETDPDVRYRLLRELFEAGMKLGGLISGEHGVGRTKKRYFTELTDPVTLDLMRRIKQAFDPAGILNPGVLLDPVSG</sequence>
<organism evidence="6 7">
    <name type="scientific">Pseudonocardia bannensis</name>
    <dbReference type="NCBI Taxonomy" id="630973"/>
    <lineage>
        <taxon>Bacteria</taxon>
        <taxon>Bacillati</taxon>
        <taxon>Actinomycetota</taxon>
        <taxon>Actinomycetes</taxon>
        <taxon>Pseudonocardiales</taxon>
        <taxon>Pseudonocardiaceae</taxon>
        <taxon>Pseudonocardia</taxon>
    </lineage>
</organism>
<keyword evidence="3" id="KW-0274">FAD</keyword>
<dbReference type="PANTHER" id="PTHR42934:SF2">
    <property type="entry name" value="GLYCOLATE OXIDASE SUBUNIT GLCD"/>
    <property type="match status" value="1"/>
</dbReference>
<dbReference type="InterPro" id="IPR016164">
    <property type="entry name" value="FAD-linked_Oxase-like_C"/>
</dbReference>
<dbReference type="InterPro" id="IPR051914">
    <property type="entry name" value="FAD-linked_OxidoTrans_Type4"/>
</dbReference>
<evidence type="ECO:0000256" key="4">
    <source>
        <dbReference type="ARBA" id="ARBA00023002"/>
    </source>
</evidence>
<protein>
    <submittedName>
        <fullName evidence="6">FAD-binding protein</fullName>
    </submittedName>
</protein>
<evidence type="ECO:0000313" key="7">
    <source>
        <dbReference type="Proteomes" id="UP000586918"/>
    </source>
</evidence>
<dbReference type="InterPro" id="IPR016169">
    <property type="entry name" value="FAD-bd_PCMH_sub2"/>
</dbReference>
<dbReference type="Proteomes" id="UP000586918">
    <property type="component" value="Unassembled WGS sequence"/>
</dbReference>
<dbReference type="FunFam" id="1.10.45.10:FF:000001">
    <property type="entry name" value="D-lactate dehydrogenase mitochondrial"/>
    <property type="match status" value="1"/>
</dbReference>
<dbReference type="Gene3D" id="3.30.465.10">
    <property type="match status" value="1"/>
</dbReference>
<dbReference type="Pfam" id="PF02913">
    <property type="entry name" value="FAD-oxidase_C"/>
    <property type="match status" value="1"/>
</dbReference>
<dbReference type="SUPFAM" id="SSF55103">
    <property type="entry name" value="FAD-linked oxidases, C-terminal domain"/>
    <property type="match status" value="1"/>
</dbReference>
<dbReference type="SUPFAM" id="SSF56176">
    <property type="entry name" value="FAD-binding/transporter-associated domain-like"/>
    <property type="match status" value="1"/>
</dbReference>
<dbReference type="InterPro" id="IPR016166">
    <property type="entry name" value="FAD-bd_PCMH"/>
</dbReference>
<keyword evidence="2" id="KW-0285">Flavoprotein</keyword>
<comment type="caution">
    <text evidence="6">The sequence shown here is derived from an EMBL/GenBank/DDBJ whole genome shotgun (WGS) entry which is preliminary data.</text>
</comment>
<accession>A0A848DE50</accession>
<dbReference type="InterPro" id="IPR006094">
    <property type="entry name" value="Oxid_FAD_bind_N"/>
</dbReference>
<reference evidence="6 7" key="1">
    <citation type="submission" date="2020-04" db="EMBL/GenBank/DDBJ databases">
        <authorList>
            <person name="Klaysubun C."/>
            <person name="Duangmal K."/>
            <person name="Lipun K."/>
        </authorList>
    </citation>
    <scope>NUCLEOTIDE SEQUENCE [LARGE SCALE GENOMIC DNA]</scope>
    <source>
        <strain evidence="6 7">DSM 45300</strain>
    </source>
</reference>
<dbReference type="GO" id="GO:0016491">
    <property type="term" value="F:oxidoreductase activity"/>
    <property type="evidence" value="ECO:0007669"/>
    <property type="project" value="UniProtKB-KW"/>
</dbReference>
<proteinExistence type="predicted"/>
<dbReference type="PROSITE" id="PS51387">
    <property type="entry name" value="FAD_PCMH"/>
    <property type="match status" value="1"/>
</dbReference>
<dbReference type="GO" id="GO:0071949">
    <property type="term" value="F:FAD binding"/>
    <property type="evidence" value="ECO:0007669"/>
    <property type="project" value="InterPro"/>
</dbReference>
<keyword evidence="7" id="KW-1185">Reference proteome</keyword>
<dbReference type="Pfam" id="PF01565">
    <property type="entry name" value="FAD_binding_4"/>
    <property type="match status" value="1"/>
</dbReference>
<dbReference type="PANTHER" id="PTHR42934">
    <property type="entry name" value="GLYCOLATE OXIDASE SUBUNIT GLCD"/>
    <property type="match status" value="1"/>
</dbReference>
<evidence type="ECO:0000256" key="3">
    <source>
        <dbReference type="ARBA" id="ARBA00022827"/>
    </source>
</evidence>
<dbReference type="InterPro" id="IPR036318">
    <property type="entry name" value="FAD-bd_PCMH-like_sf"/>
</dbReference>
<dbReference type="Gene3D" id="3.30.70.2740">
    <property type="match status" value="1"/>
</dbReference>